<dbReference type="AlphaFoldDB" id="A0A1G7Z262"/>
<dbReference type="SUPFAM" id="SSF53756">
    <property type="entry name" value="UDP-Glycosyltransferase/glycogen phosphorylase"/>
    <property type="match status" value="1"/>
</dbReference>
<evidence type="ECO:0000313" key="1">
    <source>
        <dbReference type="EMBL" id="SDH02717.1"/>
    </source>
</evidence>
<dbReference type="GO" id="GO:0016740">
    <property type="term" value="F:transferase activity"/>
    <property type="evidence" value="ECO:0007669"/>
    <property type="project" value="UniProtKB-KW"/>
</dbReference>
<dbReference type="RefSeq" id="WP_089836291.1">
    <property type="nucleotide sequence ID" value="NZ_FNBN01000008.1"/>
</dbReference>
<accession>A0A1G7Z262</accession>
<dbReference type="Gene3D" id="3.40.50.2000">
    <property type="entry name" value="Glycogen Phosphorylase B"/>
    <property type="match status" value="1"/>
</dbReference>
<reference evidence="1 2" key="1">
    <citation type="submission" date="2016-10" db="EMBL/GenBank/DDBJ databases">
        <authorList>
            <person name="de Groot N.N."/>
        </authorList>
    </citation>
    <scope>NUCLEOTIDE SEQUENCE [LARGE SCALE GENOMIC DNA]</scope>
    <source>
        <strain evidence="1 2">DSM 527</strain>
    </source>
</reference>
<evidence type="ECO:0000313" key="2">
    <source>
        <dbReference type="Proteomes" id="UP000199045"/>
    </source>
</evidence>
<proteinExistence type="predicted"/>
<dbReference type="Pfam" id="PF13692">
    <property type="entry name" value="Glyco_trans_1_4"/>
    <property type="match status" value="1"/>
</dbReference>
<name>A0A1G7Z262_CHIFI</name>
<keyword evidence="1" id="KW-0808">Transferase</keyword>
<dbReference type="Gene3D" id="3.40.50.11010">
    <property type="match status" value="1"/>
</dbReference>
<dbReference type="EMBL" id="FNBN01000008">
    <property type="protein sequence ID" value="SDH02717.1"/>
    <property type="molecule type" value="Genomic_DNA"/>
</dbReference>
<dbReference type="PANTHER" id="PTHR12526:SF630">
    <property type="entry name" value="GLYCOSYLTRANSFERASE"/>
    <property type="match status" value="1"/>
</dbReference>
<dbReference type="Proteomes" id="UP000199045">
    <property type="component" value="Unassembled WGS sequence"/>
</dbReference>
<dbReference type="STRING" id="104663.SAMN04488121_10897"/>
<sequence>MSLIRNRDIVIIGLQQWYTPIGSNCKNIALQFARHNRVLYVNSPLDRRTILQQKDDPNISYHLKTLQKKEPAIVPVGENLWSYYPSSVLESINWLPAKARPLFSWLNKRNNRKFAASIHEAITALGFSDVILFNDNDIFRGFYMKELLKPATYIYYSRDYLLGVDYWKKHGEKLEPEHIAKADVALANSTYLTDMLKKYNPNSFYVGQGCDLSLFDVTQQYAVPADVANIKGPRIGYVGALNALRLDPGIIEHIAREKRDWSIVLVGPEDEYFKQSVLHQLPNVHFLGRKELKELPAYIRAFDVCINPQQVNVLTVGNYPLKIDEYLALGKPVVATATRTMELFDSHTYLARNANEYVTLISGALSEDCPALQEERIAFARSHSWENSVTAIYEAILNTA</sequence>
<dbReference type="OrthoDB" id="9816564at2"/>
<dbReference type="PANTHER" id="PTHR12526">
    <property type="entry name" value="GLYCOSYLTRANSFERASE"/>
    <property type="match status" value="1"/>
</dbReference>
<organism evidence="1 2">
    <name type="scientific">Chitinophaga filiformis</name>
    <name type="common">Myxococcus filiformis</name>
    <name type="synonym">Flexibacter filiformis</name>
    <dbReference type="NCBI Taxonomy" id="104663"/>
    <lineage>
        <taxon>Bacteria</taxon>
        <taxon>Pseudomonadati</taxon>
        <taxon>Bacteroidota</taxon>
        <taxon>Chitinophagia</taxon>
        <taxon>Chitinophagales</taxon>
        <taxon>Chitinophagaceae</taxon>
        <taxon>Chitinophaga</taxon>
    </lineage>
</organism>
<protein>
    <submittedName>
        <fullName evidence="1">Glycosyl transferases group 1</fullName>
    </submittedName>
</protein>
<gene>
    <name evidence="1" type="ORF">SAMN04488121_10897</name>
</gene>